<name>A0A6J7C5G0_9ZZZZ</name>
<reference evidence="1" key="1">
    <citation type="submission" date="2020-05" db="EMBL/GenBank/DDBJ databases">
        <authorList>
            <person name="Chiriac C."/>
            <person name="Salcher M."/>
            <person name="Ghai R."/>
            <person name="Kavagutti S V."/>
        </authorList>
    </citation>
    <scope>NUCLEOTIDE SEQUENCE</scope>
</reference>
<proteinExistence type="predicted"/>
<dbReference type="AlphaFoldDB" id="A0A6J7C5G0"/>
<protein>
    <submittedName>
        <fullName evidence="1">Unannotated protein</fullName>
    </submittedName>
</protein>
<organism evidence="1">
    <name type="scientific">freshwater metagenome</name>
    <dbReference type="NCBI Taxonomy" id="449393"/>
    <lineage>
        <taxon>unclassified sequences</taxon>
        <taxon>metagenomes</taxon>
        <taxon>ecological metagenomes</taxon>
    </lineage>
</organism>
<evidence type="ECO:0000313" key="1">
    <source>
        <dbReference type="EMBL" id="CAB4852575.1"/>
    </source>
</evidence>
<gene>
    <name evidence="1" type="ORF">UFOPK3268_01710</name>
</gene>
<dbReference type="EMBL" id="CAFBIZ010000282">
    <property type="protein sequence ID" value="CAB4852575.1"/>
    <property type="molecule type" value="Genomic_DNA"/>
</dbReference>
<sequence>MKQPDPRDRSVEEISGILDGGDEFVGAIARGLVRAMRTVGEQLTLGLDAARHCSSEASVAGKRDEQVDEPCVRGSAHEDLSVVDASGVDTDHPIGAKGRS</sequence>
<accession>A0A6J7C5G0</accession>